<dbReference type="InterPro" id="IPR028268">
    <property type="entry name" value="Pianissimo_fam"/>
</dbReference>
<dbReference type="OrthoDB" id="271111at2759"/>
<evidence type="ECO:0008006" key="6">
    <source>
        <dbReference type="Google" id="ProtNLM"/>
    </source>
</evidence>
<proteinExistence type="predicted"/>
<dbReference type="SMART" id="SM01308">
    <property type="entry name" value="RICTOR_N"/>
    <property type="match status" value="1"/>
</dbReference>
<feature type="domain" description="Rapamycin-insensitive companion of mTOR" evidence="3">
    <location>
        <begin position="1278"/>
        <end position="1353"/>
    </location>
</feature>
<dbReference type="EMBL" id="FN668689">
    <property type="protein sequence ID" value="CBK24979.2"/>
    <property type="molecule type" value="Genomic_DNA"/>
</dbReference>
<dbReference type="GO" id="GO:0031932">
    <property type="term" value="C:TORC2 complex"/>
    <property type="evidence" value="ECO:0007669"/>
    <property type="project" value="InterPro"/>
</dbReference>
<evidence type="ECO:0000256" key="1">
    <source>
        <dbReference type="SAM" id="MobiDB-lite"/>
    </source>
</evidence>
<dbReference type="SMART" id="SM01310">
    <property type="entry name" value="RICTOR_V"/>
    <property type="match status" value="1"/>
</dbReference>
<evidence type="ECO:0000313" key="5">
    <source>
        <dbReference type="Proteomes" id="UP000008312"/>
    </source>
</evidence>
<gene>
    <name evidence="4" type="ORF">GSBLH_T00007203001</name>
</gene>
<evidence type="ECO:0000313" key="4">
    <source>
        <dbReference type="EMBL" id="CBK24979.2"/>
    </source>
</evidence>
<sequence>MNRLSLSLVNTDFEIDSPRKSRVFDPLMVKHMDTMPTGILEDIGEIDEDVRGLDLDSELPLTDMDEDEKLSQFTDEEHDQSKRLRRVGRFGKESIVKDSQKDLLDAVSNGSLDRIVEISNEMVSKFKSDLQLVHKMDLEQQFSTIRKMMVINNTYVHCAGLRLMKYLCVNKEITERMLKYKLNIFIIMSLERSDKLHYEREIALALVTHLIHKFTELIPRSIILSILCIANDKTDSLRTACLKLVLTLLIHVPQRVIFCDGVQVLLNGCVETLNYSLLQSSILACLYYLNIPYFRQKKTILDLQIIIDPLLIESKSVAEDKQDELQTSRYICNVALLTILRTWTGIFIFSGDLSGLNSYINILNTHGEEEPEIAKEMLSVLFTVIGVPTPNYLEEEGRISQNNIYWNNCSMFISSISSERCLNSIPQTNLLATYLSFIVWILVNSKLPEILSNLMVVSNPEVSFLCKSLLRNLIHLSSVFACMSDVTTVKTVQQSTLSFQNADKDSEEELKWKARSRECFADIGSTSTYLYPIQESETFITSSLTDIFSEFSLFHCVLDCICDVSNKSNSFNIIDFVCNQGIPFQQFVSSSYEQVNCNPDYFNNLVKQLEKDMLKPYCAWNWSLLQDCLIIAVSNPKCTIKLSPLLPRLNAVFSEWSSDECLINQPINSQSAFYATCIALWFALLIVSESSQFGQLRKGRFFRMFVDQFIAQLEDFKKHHHSGLFFPNSLKHTNVSLSLSPLIQAYFYAIICIRLWYSNRMNTLVPHDSLWAVIEKIARQENYSNSNLLLLWLLIDTIDIAHEGTKAREHFALFLQNGNQTMKLACLSRLKSVLKEQKDERTFLEWAFPRLVSQISVDSKVTEMVTDILYQNTKKPLNLNIVVKHFVSNPHLVPPLTRLDSARGLIYRIMSTNEGFALFKNNSNYLDQEFKDFVANIYNYTSDLEDGLAIRIIQPPDTILDQTVVLENSTLQVKPLKIQPPTHIVFSYLKDGDRRLEWLKHIPWRIEIEIESQDSTRVYDVYTDVDITASSPENPFYNRDEISIRGVILDPDNHEPRSIRVPSKSTVRAHLYIGADVIVQNPYCCGIRTSTDRINPITSFDVFKQTAQKNERDERREISNEGHSDPIRIVSDWMDERIIDYKLHNGCVDVFSAAYDEIVSQLKMFNSSEKTNAAFRYAVKGRSLPLLSSLDSPCVWNFVTSESDFKASDIAMGRPLNLDSVNIILDLIPHKPAPFTVPPHIFGALFPTEEGRKFLSSHIIFISLANILLTVTPTGDDLKDRTAALWCLAHIAVQPHGCAFIQEKASLNFVESVIRMAEMDPFLSFRGSCILVLSFLARNPELHPLIHKANWVCGAANQNTICLPRDYEHFFSNIVSPDDWALPYCSHFLPTKSTHKHRKSSVGMPSITSPIPRRSVSNWYADAGNTLFTENSIASSLGSRFTHTSGANSLDSHGVSNYHMNIDDNTHHYSRSQSCPSDIVIGDISQHKDIIDLTQKIALLNSTVYSYNAHLQIEDMKRKKPALFRSPLCLLCIHHMFSISLFPRGCRKFVFQLFDDIKWDDENWREFDGVSEPVPMQTEESERESSSENGEEEVEAVPMQDMFSDYEGLKVGLPSSHSSSALRSSALSGSLGGGIHSFVRSVSHSPFPSSILSDK</sequence>
<dbReference type="OMA" id="HIACAGR"/>
<accession>D8MA90</accession>
<evidence type="ECO:0000259" key="2">
    <source>
        <dbReference type="SMART" id="SM01308"/>
    </source>
</evidence>
<name>D8MA90_BLAHO</name>
<dbReference type="InParanoid" id="D8MA90"/>
<organism evidence="4">
    <name type="scientific">Blastocystis hominis</name>
    <dbReference type="NCBI Taxonomy" id="12968"/>
    <lineage>
        <taxon>Eukaryota</taxon>
        <taxon>Sar</taxon>
        <taxon>Stramenopiles</taxon>
        <taxon>Bigyra</taxon>
        <taxon>Opalozoa</taxon>
        <taxon>Opalinata</taxon>
        <taxon>Blastocystidae</taxon>
        <taxon>Blastocystis</taxon>
    </lineage>
</organism>
<dbReference type="PANTHER" id="PTHR13298:SF11">
    <property type="entry name" value="RAPAMYCIN-INSENSITIVE COMPANION OF MTOR"/>
    <property type="match status" value="1"/>
</dbReference>
<dbReference type="Proteomes" id="UP000008312">
    <property type="component" value="Unassembled WGS sequence"/>
</dbReference>
<dbReference type="GeneID" id="24923327"/>
<dbReference type="PANTHER" id="PTHR13298">
    <property type="entry name" value="CYTOSOLIC REGULATOR PIANISSIMO"/>
    <property type="match status" value="1"/>
</dbReference>
<keyword evidence="5" id="KW-1185">Reference proteome</keyword>
<protein>
    <recommendedName>
        <fullName evidence="6">Rapamycin-insensitive companion of mTOR domain-containing protein</fullName>
    </recommendedName>
</protein>
<feature type="domain" description="Rapamycin-insensitive companion of mTOR N-terminal" evidence="2">
    <location>
        <begin position="116"/>
        <end position="482"/>
    </location>
</feature>
<dbReference type="InterPro" id="IPR028267">
    <property type="entry name" value="Pianissimo_N"/>
</dbReference>
<dbReference type="GO" id="GO:0038203">
    <property type="term" value="P:TORC2 signaling"/>
    <property type="evidence" value="ECO:0007669"/>
    <property type="project" value="TreeGrafter"/>
</dbReference>
<dbReference type="RefSeq" id="XP_012899027.1">
    <property type="nucleotide sequence ID" value="XM_013043573.1"/>
</dbReference>
<dbReference type="Pfam" id="PF14664">
    <property type="entry name" value="RICTOR_N"/>
    <property type="match status" value="1"/>
</dbReference>
<dbReference type="InterPro" id="IPR029452">
    <property type="entry name" value="RICTOR_V"/>
</dbReference>
<dbReference type="Pfam" id="PF14668">
    <property type="entry name" value="RICTOR_V"/>
    <property type="match status" value="1"/>
</dbReference>
<evidence type="ECO:0000259" key="3">
    <source>
        <dbReference type="SMART" id="SM01310"/>
    </source>
</evidence>
<reference evidence="4" key="1">
    <citation type="submission" date="2010-02" db="EMBL/GenBank/DDBJ databases">
        <title>Sequencing and annotation of the Blastocystis hominis genome.</title>
        <authorList>
            <person name="Wincker P."/>
        </authorList>
    </citation>
    <scope>NUCLEOTIDE SEQUENCE</scope>
    <source>
        <strain evidence="4">Singapore isolate B</strain>
    </source>
</reference>
<feature type="region of interest" description="Disordered" evidence="1">
    <location>
        <begin position="1569"/>
        <end position="1595"/>
    </location>
</feature>